<gene>
    <name evidence="2" type="ORF">ADUPG1_010637</name>
</gene>
<keyword evidence="3" id="KW-1185">Reference proteome</keyword>
<feature type="region of interest" description="Disordered" evidence="1">
    <location>
        <begin position="215"/>
        <end position="246"/>
    </location>
</feature>
<proteinExistence type="predicted"/>
<feature type="compositionally biased region" description="Basic and acidic residues" evidence="1">
    <location>
        <begin position="353"/>
        <end position="365"/>
    </location>
</feature>
<feature type="compositionally biased region" description="Basic and acidic residues" evidence="1">
    <location>
        <begin position="302"/>
        <end position="333"/>
    </location>
</feature>
<feature type="compositionally biased region" description="Basic and acidic residues" evidence="1">
    <location>
        <begin position="217"/>
        <end position="241"/>
    </location>
</feature>
<protein>
    <submittedName>
        <fullName evidence="2">Uncharacterized protein</fullName>
    </submittedName>
</protein>
<sequence length="469" mass="52135">LSPCQAALLAGCTPKTPSAIRYSTTIPLISQQESASNAGALIKPSIQTPRRPKKPKTTSKRKQHNKKSKTKKFRKFKKKEEEEDYFDEEEEEEEEEEEVVIPEDDEEEEEEEEDDSPSTREDIILSKHLKKPAPLSTPLFFMSLRIILADITYTTSTSVERAYNVVHSAIQRHIFKINALSFGKPSLVTKALASWCKIMNVQADDIHRVSEMVQIDHPPKSTDGDEDRQEQKGEEGKDIKAKTPTISPDFLPQLVCASPVSSSPYSSQQSLSQQSLPLVSEAPSRKYKRKDKYNDDEDDEYHPDPMDSEHGKDSEHVEHIEHVEQGKDKGGSKDEDDDEDTTVAEAGVTSMRGHSEKGEEEERGKGSSVTADGINALSTSSQPHHSTGTKKEEEEEEEEQRGGTGGEDGQPIDTSQSSSSSSSPSVMSPEALLSSLQIGKHPQWLIDLSEELTKEAASKGVYFKEYLSS</sequence>
<name>A0ABQ5JTE7_9EUKA</name>
<feature type="compositionally biased region" description="Polar residues" evidence="1">
    <location>
        <begin position="376"/>
        <end position="386"/>
    </location>
</feature>
<evidence type="ECO:0000313" key="2">
    <source>
        <dbReference type="EMBL" id="GKT15161.1"/>
    </source>
</evidence>
<feature type="non-terminal residue" evidence="2">
    <location>
        <position position="1"/>
    </location>
</feature>
<feature type="compositionally biased region" description="Low complexity" evidence="1">
    <location>
        <begin position="259"/>
        <end position="280"/>
    </location>
</feature>
<organism evidence="2 3">
    <name type="scientific">Aduncisulcus paluster</name>
    <dbReference type="NCBI Taxonomy" id="2918883"/>
    <lineage>
        <taxon>Eukaryota</taxon>
        <taxon>Metamonada</taxon>
        <taxon>Carpediemonas-like organisms</taxon>
        <taxon>Aduncisulcus</taxon>
    </lineage>
</organism>
<feature type="non-terminal residue" evidence="2">
    <location>
        <position position="469"/>
    </location>
</feature>
<feature type="compositionally biased region" description="Low complexity" evidence="1">
    <location>
        <begin position="415"/>
        <end position="428"/>
    </location>
</feature>
<dbReference type="Proteomes" id="UP001057375">
    <property type="component" value="Unassembled WGS sequence"/>
</dbReference>
<comment type="caution">
    <text evidence="2">The sequence shown here is derived from an EMBL/GenBank/DDBJ whole genome shotgun (WGS) entry which is preliminary data.</text>
</comment>
<feature type="compositionally biased region" description="Basic residues" evidence="1">
    <location>
        <begin position="50"/>
        <end position="77"/>
    </location>
</feature>
<feature type="compositionally biased region" description="Acidic residues" evidence="1">
    <location>
        <begin position="81"/>
        <end position="116"/>
    </location>
</feature>
<dbReference type="EMBL" id="BQXS01011654">
    <property type="protein sequence ID" value="GKT15161.1"/>
    <property type="molecule type" value="Genomic_DNA"/>
</dbReference>
<evidence type="ECO:0000256" key="1">
    <source>
        <dbReference type="SAM" id="MobiDB-lite"/>
    </source>
</evidence>
<reference evidence="2" key="1">
    <citation type="submission" date="2022-03" db="EMBL/GenBank/DDBJ databases">
        <title>Draft genome sequence of Aduncisulcus paluster, a free-living microaerophilic Fornicata.</title>
        <authorList>
            <person name="Yuyama I."/>
            <person name="Kume K."/>
            <person name="Tamura T."/>
            <person name="Inagaki Y."/>
            <person name="Hashimoto T."/>
        </authorList>
    </citation>
    <scope>NUCLEOTIDE SEQUENCE</scope>
    <source>
        <strain evidence="2">NY0171</strain>
    </source>
</reference>
<feature type="region of interest" description="Disordered" evidence="1">
    <location>
        <begin position="259"/>
        <end position="434"/>
    </location>
</feature>
<accession>A0ABQ5JTE7</accession>
<evidence type="ECO:0000313" key="3">
    <source>
        <dbReference type="Proteomes" id="UP001057375"/>
    </source>
</evidence>
<feature type="region of interest" description="Disordered" evidence="1">
    <location>
        <begin position="34"/>
        <end position="125"/>
    </location>
</feature>